<dbReference type="OrthoDB" id="10380062at2759"/>
<proteinExistence type="predicted"/>
<sequence length="82" mass="9927">MKKERSVLLLSSDKVDKIFINYSVYPQHGYNKHNTDNVFRKKIAYFIFNNAKVIQWAWRTFKLRPETWVIVVLCYCFLMSCK</sequence>
<dbReference type="EMBL" id="QKYT01001593">
    <property type="protein sequence ID" value="RIA79067.1"/>
    <property type="molecule type" value="Genomic_DNA"/>
</dbReference>
<dbReference type="Proteomes" id="UP000265703">
    <property type="component" value="Unassembled WGS sequence"/>
</dbReference>
<accession>A0A397S507</accession>
<evidence type="ECO:0000313" key="1">
    <source>
        <dbReference type="EMBL" id="RIA79067.1"/>
    </source>
</evidence>
<protein>
    <submittedName>
        <fullName evidence="1">Uncharacterized protein</fullName>
    </submittedName>
</protein>
<reference evidence="1 2" key="1">
    <citation type="submission" date="2018-06" db="EMBL/GenBank/DDBJ databases">
        <title>Comparative genomics reveals the genomic features of Rhizophagus irregularis, R. cerebriforme, R. diaphanum and Gigaspora rosea, and their symbiotic lifestyle signature.</title>
        <authorList>
            <person name="Morin E."/>
            <person name="San Clemente H."/>
            <person name="Chen E.C.H."/>
            <person name="De La Providencia I."/>
            <person name="Hainaut M."/>
            <person name="Kuo A."/>
            <person name="Kohler A."/>
            <person name="Murat C."/>
            <person name="Tang N."/>
            <person name="Roy S."/>
            <person name="Loubradou J."/>
            <person name="Henrissat B."/>
            <person name="Grigoriev I.V."/>
            <person name="Corradi N."/>
            <person name="Roux C."/>
            <person name="Martin F.M."/>
        </authorList>
    </citation>
    <scope>NUCLEOTIDE SEQUENCE [LARGE SCALE GENOMIC DNA]</scope>
    <source>
        <strain evidence="1 2">DAOM 227022</strain>
    </source>
</reference>
<comment type="caution">
    <text evidence="1">The sequence shown here is derived from an EMBL/GenBank/DDBJ whole genome shotgun (WGS) entry which is preliminary data.</text>
</comment>
<dbReference type="AlphaFoldDB" id="A0A397S507"/>
<gene>
    <name evidence="1" type="ORF">C1645_841602</name>
</gene>
<evidence type="ECO:0000313" key="2">
    <source>
        <dbReference type="Proteomes" id="UP000265703"/>
    </source>
</evidence>
<keyword evidence="2" id="KW-1185">Reference proteome</keyword>
<name>A0A397S507_9GLOM</name>
<organism evidence="1 2">
    <name type="scientific">Glomus cerebriforme</name>
    <dbReference type="NCBI Taxonomy" id="658196"/>
    <lineage>
        <taxon>Eukaryota</taxon>
        <taxon>Fungi</taxon>
        <taxon>Fungi incertae sedis</taxon>
        <taxon>Mucoromycota</taxon>
        <taxon>Glomeromycotina</taxon>
        <taxon>Glomeromycetes</taxon>
        <taxon>Glomerales</taxon>
        <taxon>Glomeraceae</taxon>
        <taxon>Glomus</taxon>
    </lineage>
</organism>